<dbReference type="HAMAP" id="MF_00271">
    <property type="entry name" value="ATP_synth_D_arch"/>
    <property type="match status" value="1"/>
</dbReference>
<dbReference type="Pfam" id="PF01813">
    <property type="entry name" value="ATP-synt_D"/>
    <property type="match status" value="1"/>
</dbReference>
<evidence type="ECO:0000256" key="4">
    <source>
        <dbReference type="SAM" id="Coils"/>
    </source>
</evidence>
<reference evidence="6" key="1">
    <citation type="submission" date="2021-01" db="EMBL/GenBank/DDBJ databases">
        <authorList>
            <person name="Corre E."/>
            <person name="Pelletier E."/>
            <person name="Niang G."/>
            <person name="Scheremetjew M."/>
            <person name="Finn R."/>
            <person name="Kale V."/>
            <person name="Holt S."/>
            <person name="Cochrane G."/>
            <person name="Meng A."/>
            <person name="Brown T."/>
            <person name="Cohen L."/>
        </authorList>
    </citation>
    <scope>NUCLEOTIDE SEQUENCE</scope>
    <source>
        <strain evidence="6">NY070348D</strain>
    </source>
</reference>
<evidence type="ECO:0000256" key="2">
    <source>
        <dbReference type="ARBA" id="ARBA00022448"/>
    </source>
</evidence>
<evidence type="ECO:0000256" key="5">
    <source>
        <dbReference type="SAM" id="MobiDB-lite"/>
    </source>
</evidence>
<gene>
    <name evidence="6" type="ORF">QSP1433_LOCUS14291</name>
</gene>
<feature type="compositionally biased region" description="Basic and acidic residues" evidence="5">
    <location>
        <begin position="229"/>
        <end position="238"/>
    </location>
</feature>
<sequence>MSSSSEKIDGVFATRMNQQTYKIKVKGARKGYELLKKKADALKARFRALLAEIKRAKEEVAKMMPEAYISLASAYYAAGEFREDVICDVKDATIRVFDTEDNVAGVKLPVFSENFLQDDSTTDRIGLAGGGKSVEEARKNFQGLILKLVKLAGLQTSFTTLDEALKVTNRRVNALEHVVVPRMEATVAYIAKELDEMEREEFFRLKKVVAMKDDEAPVDEDDQAAGAGEEVKEDKESNDVFASFDVGDQGDDVIF</sequence>
<keyword evidence="3" id="KW-0406">Ion transport</keyword>
<keyword evidence="2" id="KW-0813">Transport</keyword>
<accession>A0A7S2SHW0</accession>
<dbReference type="AlphaFoldDB" id="A0A7S2SHW0"/>
<feature type="region of interest" description="Disordered" evidence="5">
    <location>
        <begin position="214"/>
        <end position="255"/>
    </location>
</feature>
<protein>
    <recommendedName>
        <fullName evidence="7">V-type proton ATPase subunit D</fullName>
    </recommendedName>
</protein>
<dbReference type="InterPro" id="IPR002699">
    <property type="entry name" value="V_ATPase_D"/>
</dbReference>
<dbReference type="PANTHER" id="PTHR11671">
    <property type="entry name" value="V-TYPE ATP SYNTHASE SUBUNIT D"/>
    <property type="match status" value="1"/>
</dbReference>
<comment type="similarity">
    <text evidence="1">Belongs to the V-ATPase D subunit family.</text>
</comment>
<dbReference type="NCBIfam" id="TIGR00309">
    <property type="entry name" value="V_ATPase_subD"/>
    <property type="match status" value="1"/>
</dbReference>
<feature type="coiled-coil region" evidence="4">
    <location>
        <begin position="32"/>
        <end position="59"/>
    </location>
</feature>
<evidence type="ECO:0000256" key="1">
    <source>
        <dbReference type="ARBA" id="ARBA00005850"/>
    </source>
</evidence>
<name>A0A7S2SHW0_9STRA</name>
<evidence type="ECO:0000313" key="6">
    <source>
        <dbReference type="EMBL" id="CAD9700594.1"/>
    </source>
</evidence>
<keyword evidence="4" id="KW-0175">Coiled coil</keyword>
<dbReference type="EMBL" id="HBHK01022614">
    <property type="protein sequence ID" value="CAD9700594.1"/>
    <property type="molecule type" value="Transcribed_RNA"/>
</dbReference>
<proteinExistence type="inferred from homology"/>
<evidence type="ECO:0008006" key="7">
    <source>
        <dbReference type="Google" id="ProtNLM"/>
    </source>
</evidence>
<dbReference type="GO" id="GO:0046961">
    <property type="term" value="F:proton-transporting ATPase activity, rotational mechanism"/>
    <property type="evidence" value="ECO:0007669"/>
    <property type="project" value="InterPro"/>
</dbReference>
<organism evidence="6">
    <name type="scientific">Mucochytrium quahogii</name>
    <dbReference type="NCBI Taxonomy" id="96639"/>
    <lineage>
        <taxon>Eukaryota</taxon>
        <taxon>Sar</taxon>
        <taxon>Stramenopiles</taxon>
        <taxon>Bigyra</taxon>
        <taxon>Labyrinthulomycetes</taxon>
        <taxon>Thraustochytrida</taxon>
        <taxon>Thraustochytriidae</taxon>
        <taxon>Mucochytrium</taxon>
    </lineage>
</organism>
<dbReference type="Gene3D" id="1.10.287.3240">
    <property type="match status" value="1"/>
</dbReference>
<evidence type="ECO:0000256" key="3">
    <source>
        <dbReference type="ARBA" id="ARBA00023065"/>
    </source>
</evidence>